<organism evidence="1 2">
    <name type="scientific">Stachybotrys elegans</name>
    <dbReference type="NCBI Taxonomy" id="80388"/>
    <lineage>
        <taxon>Eukaryota</taxon>
        <taxon>Fungi</taxon>
        <taxon>Dikarya</taxon>
        <taxon>Ascomycota</taxon>
        <taxon>Pezizomycotina</taxon>
        <taxon>Sordariomycetes</taxon>
        <taxon>Hypocreomycetidae</taxon>
        <taxon>Hypocreales</taxon>
        <taxon>Stachybotryaceae</taxon>
        <taxon>Stachybotrys</taxon>
    </lineage>
</organism>
<sequence>MGQIYRNALFTIVAAAATSANSGCFHDANVEPLTTRLPCPLGTLHLPKSCENHQTHSLKIFANVAPRINTNI</sequence>
<protein>
    <submittedName>
        <fullName evidence="1">Uncharacterized protein</fullName>
    </submittedName>
</protein>
<comment type="caution">
    <text evidence="1">The sequence shown here is derived from an EMBL/GenBank/DDBJ whole genome shotgun (WGS) entry which is preliminary data.</text>
</comment>
<evidence type="ECO:0000313" key="2">
    <source>
        <dbReference type="Proteomes" id="UP000813444"/>
    </source>
</evidence>
<gene>
    <name evidence="1" type="ORF">B0I35DRAFT_447098</name>
</gene>
<name>A0A8K0SDA3_9HYPO</name>
<reference evidence="1" key="1">
    <citation type="journal article" date="2021" name="Nat. Commun.">
        <title>Genetic determinants of endophytism in the Arabidopsis root mycobiome.</title>
        <authorList>
            <person name="Mesny F."/>
            <person name="Miyauchi S."/>
            <person name="Thiergart T."/>
            <person name="Pickel B."/>
            <person name="Atanasova L."/>
            <person name="Karlsson M."/>
            <person name="Huettel B."/>
            <person name="Barry K.W."/>
            <person name="Haridas S."/>
            <person name="Chen C."/>
            <person name="Bauer D."/>
            <person name="Andreopoulos W."/>
            <person name="Pangilinan J."/>
            <person name="LaButti K."/>
            <person name="Riley R."/>
            <person name="Lipzen A."/>
            <person name="Clum A."/>
            <person name="Drula E."/>
            <person name="Henrissat B."/>
            <person name="Kohler A."/>
            <person name="Grigoriev I.V."/>
            <person name="Martin F.M."/>
            <person name="Hacquard S."/>
        </authorList>
    </citation>
    <scope>NUCLEOTIDE SEQUENCE</scope>
    <source>
        <strain evidence="1">MPI-CAGE-CH-0235</strain>
    </source>
</reference>
<evidence type="ECO:0000313" key="1">
    <source>
        <dbReference type="EMBL" id="KAH7303181.1"/>
    </source>
</evidence>
<accession>A0A8K0SDA3</accession>
<keyword evidence="2" id="KW-1185">Reference proteome</keyword>
<dbReference type="OrthoDB" id="5347061at2759"/>
<dbReference type="Proteomes" id="UP000813444">
    <property type="component" value="Unassembled WGS sequence"/>
</dbReference>
<dbReference type="AlphaFoldDB" id="A0A8K0SDA3"/>
<dbReference type="EMBL" id="JAGPNK010000038">
    <property type="protein sequence ID" value="KAH7303181.1"/>
    <property type="molecule type" value="Genomic_DNA"/>
</dbReference>
<proteinExistence type="predicted"/>